<dbReference type="OrthoDB" id="1362098at2"/>
<gene>
    <name evidence="1" type="ORF">SAMN02927903_00932</name>
</gene>
<protein>
    <submittedName>
        <fullName evidence="1">Uncharacterized protein</fullName>
    </submittedName>
</protein>
<dbReference type="EMBL" id="FMVF01000004">
    <property type="protein sequence ID" value="SCY21649.1"/>
    <property type="molecule type" value="Genomic_DNA"/>
</dbReference>
<reference evidence="1 2" key="1">
    <citation type="submission" date="2016-10" db="EMBL/GenBank/DDBJ databases">
        <authorList>
            <person name="de Groot N.N."/>
        </authorList>
    </citation>
    <scope>NUCLEOTIDE SEQUENCE [LARGE SCALE GENOMIC DNA]</scope>
    <source>
        <strain evidence="1 2">CGMCC 1.7031</strain>
    </source>
</reference>
<evidence type="ECO:0000313" key="2">
    <source>
        <dbReference type="Proteomes" id="UP000199354"/>
    </source>
</evidence>
<organism evidence="1 2">
    <name type="scientific">Flavobacterium caeni</name>
    <dbReference type="NCBI Taxonomy" id="490189"/>
    <lineage>
        <taxon>Bacteria</taxon>
        <taxon>Pseudomonadati</taxon>
        <taxon>Bacteroidota</taxon>
        <taxon>Flavobacteriia</taxon>
        <taxon>Flavobacteriales</taxon>
        <taxon>Flavobacteriaceae</taxon>
        <taxon>Flavobacterium</taxon>
    </lineage>
</organism>
<evidence type="ECO:0000313" key="1">
    <source>
        <dbReference type="EMBL" id="SCY21649.1"/>
    </source>
</evidence>
<name>A0A1G5E3X1_9FLAO</name>
<sequence length="101" mass="11630">MTTIFHEITEALVREGFQDLAAKKAQQGKSLDFKITPYSLNTKLSFKFDNLAHFVEFLRLHGIENLDEKTAALQTTLNELALGPNEFFYVNFFEHGKETEM</sequence>
<dbReference type="RefSeq" id="WP_091141145.1">
    <property type="nucleotide sequence ID" value="NZ_FMVF01000004.1"/>
</dbReference>
<keyword evidence="2" id="KW-1185">Reference proteome</keyword>
<dbReference type="Proteomes" id="UP000199354">
    <property type="component" value="Unassembled WGS sequence"/>
</dbReference>
<dbReference type="AlphaFoldDB" id="A0A1G5E3X1"/>
<proteinExistence type="predicted"/>
<accession>A0A1G5E3X1</accession>
<dbReference type="STRING" id="490189.SAMN02927903_00932"/>